<dbReference type="SUPFAM" id="SSF55671">
    <property type="entry name" value="Regulatory factor Nef"/>
    <property type="match status" value="1"/>
</dbReference>
<evidence type="ECO:0000256" key="9">
    <source>
        <dbReference type="ARBA" id="ARBA00023280"/>
    </source>
</evidence>
<evidence type="ECO:0000256" key="2">
    <source>
        <dbReference type="ARBA" id="ARBA00013526"/>
    </source>
</evidence>
<keyword evidence="7 11" id="KW-0843">Virulence</keyword>
<dbReference type="EMBL" id="U59198">
    <property type="protein sequence ID" value="AAC33813.1"/>
    <property type="molecule type" value="Genomic_DNA"/>
</dbReference>
<dbReference type="InterPro" id="IPR027481">
    <property type="entry name" value="HIV-1_Nef_core_sf"/>
</dbReference>
<evidence type="ECO:0000256" key="10">
    <source>
        <dbReference type="ARBA" id="ARBA00023288"/>
    </source>
</evidence>
<dbReference type="GO" id="GO:0005525">
    <property type="term" value="F:GTP binding"/>
    <property type="evidence" value="ECO:0007669"/>
    <property type="project" value="InterPro"/>
</dbReference>
<keyword evidence="4" id="KW-0945">Host-virus interaction</keyword>
<keyword evidence="6" id="KW-1043">Host membrane</keyword>
<name>O91280_SIV</name>
<reference evidence="12" key="1">
    <citation type="submission" date="1996-05" db="EMBL/GenBank/DDBJ databases">
        <title>Genetic follow-up of SIVagm in its natural host Cercopithecus aethiops sabaeus, and experimental infection of Erythrocebus patas.</title>
        <authorList>
            <person name="Vidal N."/>
            <person name="Maurin V."/>
            <person name="Cuny G."/>
            <person name="Durand J.P."/>
            <person name="Galat-Luong A."/>
            <person name="Bibollet-Ruche F."/>
            <person name="Galat G."/>
            <person name="Diop O."/>
            <person name="Veas F."/>
        </authorList>
    </citation>
    <scope>NUCLEOTIDE SEQUENCE</scope>
    <source>
        <strain evidence="12">SabD30</strain>
    </source>
</reference>
<dbReference type="Gene3D" id="3.30.62.10">
    <property type="entry name" value="Nef Regulatory Factor"/>
    <property type="match status" value="1"/>
</dbReference>
<evidence type="ECO:0000256" key="4">
    <source>
        <dbReference type="ARBA" id="ARBA00022581"/>
    </source>
</evidence>
<dbReference type="InterPro" id="IPR001558">
    <property type="entry name" value="HIV_Nef"/>
</dbReference>
<keyword evidence="3" id="KW-1032">Host cell membrane</keyword>
<keyword evidence="10 11" id="KW-0449">Lipoprotein</keyword>
<dbReference type="Pfam" id="PF00469">
    <property type="entry name" value="F-protein"/>
    <property type="match status" value="1"/>
</dbReference>
<keyword evidence="9 11" id="KW-0899">Viral immunoevasion</keyword>
<evidence type="ECO:0000256" key="3">
    <source>
        <dbReference type="ARBA" id="ARBA00022511"/>
    </source>
</evidence>
<organismHost>
    <name type="scientific">Cercopithecidae</name>
    <name type="common">Old World monkeys</name>
    <dbReference type="NCBI Taxonomy" id="9527"/>
</organismHost>
<organism evidence="12">
    <name type="scientific">Simian immunodeficiency virus</name>
    <name type="common">SIV</name>
    <dbReference type="NCBI Taxonomy" id="11723"/>
    <lineage>
        <taxon>Viruses</taxon>
        <taxon>Riboviria</taxon>
        <taxon>Pararnavirae</taxon>
        <taxon>Artverviricota</taxon>
        <taxon>Revtraviricetes</taxon>
        <taxon>Ortervirales</taxon>
        <taxon>Retroviridae</taxon>
        <taxon>Orthoretrovirinae</taxon>
        <taxon>Lentivirus</taxon>
        <taxon>Lentivirus simimdef</taxon>
    </lineage>
</organism>
<evidence type="ECO:0000256" key="7">
    <source>
        <dbReference type="ARBA" id="ARBA00023026"/>
    </source>
</evidence>
<organismHost>
    <name type="scientific">Pan troglodytes</name>
    <name type="common">Chimpanzee</name>
    <dbReference type="NCBI Taxonomy" id="9598"/>
</organismHost>
<evidence type="ECO:0000256" key="6">
    <source>
        <dbReference type="ARBA" id="ARBA00022870"/>
    </source>
</evidence>
<keyword evidence="5 11" id="KW-0519">Myristate</keyword>
<accession>O91280</accession>
<evidence type="ECO:0000256" key="8">
    <source>
        <dbReference type="ARBA" id="ARBA00023136"/>
    </source>
</evidence>
<protein>
    <recommendedName>
        <fullName evidence="2 11">Protein Nef</fullName>
    </recommendedName>
</protein>
<evidence type="ECO:0000256" key="11">
    <source>
        <dbReference type="RuleBase" id="RU000344"/>
    </source>
</evidence>
<sequence length="226" mass="25904">MGGKSSKRQQERSLWLWSKLRQVPEIQYDMLADPLLGQSSHNQEECAKSLEDGLIKPGDSSRTGGGVKLIHPGRQPSWYDDDGETVGFPVRPQVPMRTMTFKLGVDFSHFLKEKGGLQGIYYRERRKKILDLYALNDWGIVDGWKNYTDGPGTRYPKMFGWLFKLVPVDMSDEAHDSDTHCLLHPAQIAYEDDPWKETLVWKFDPMLAVDYVAWRLFPEQVPGLSG</sequence>
<gene>
    <name evidence="12" type="primary">nef</name>
</gene>
<comment type="similarity">
    <text evidence="1 11">Belongs to the lentivirus primate group Nef protein family.</text>
</comment>
<proteinExistence type="inferred from homology"/>
<evidence type="ECO:0000256" key="5">
    <source>
        <dbReference type="ARBA" id="ARBA00022707"/>
    </source>
</evidence>
<evidence type="ECO:0000256" key="1">
    <source>
        <dbReference type="ARBA" id="ARBA00006933"/>
    </source>
</evidence>
<evidence type="ECO:0000313" key="12">
    <source>
        <dbReference type="EMBL" id="AAC33813.1"/>
    </source>
</evidence>
<keyword evidence="8" id="KW-0472">Membrane</keyword>